<dbReference type="InterPro" id="IPR016181">
    <property type="entry name" value="Acyl_CoA_acyltransferase"/>
</dbReference>
<accession>A0A6J4TMT8</accession>
<feature type="domain" description="N-acetyltransferase" evidence="1">
    <location>
        <begin position="16"/>
        <end position="173"/>
    </location>
</feature>
<organism evidence="2">
    <name type="scientific">uncultured Solirubrobacteraceae bacterium</name>
    <dbReference type="NCBI Taxonomy" id="1162706"/>
    <lineage>
        <taxon>Bacteria</taxon>
        <taxon>Bacillati</taxon>
        <taxon>Actinomycetota</taxon>
        <taxon>Thermoleophilia</taxon>
        <taxon>Solirubrobacterales</taxon>
        <taxon>Solirubrobacteraceae</taxon>
        <taxon>environmental samples</taxon>
    </lineage>
</organism>
<gene>
    <name evidence="2" type="ORF">AVDCRST_MAG30-3377</name>
</gene>
<proteinExistence type="predicted"/>
<dbReference type="GO" id="GO:0016747">
    <property type="term" value="F:acyltransferase activity, transferring groups other than amino-acyl groups"/>
    <property type="evidence" value="ECO:0007669"/>
    <property type="project" value="InterPro"/>
</dbReference>
<dbReference type="AlphaFoldDB" id="A0A6J4TMT8"/>
<sequence>MFEWPIPHTLADGTEVLVRPIEPGDKARLEVGLRNLSDATIRRRFLAAKPRFTAAELRYLTEVDGHDHIALVATPADDPDALVAVARCVRLPDRPDTAEMAVVIGDPLQGLGLGRRMSQLLADAALAAGIERFAATMQGENVPAQRIMRTITERLEGAWVGGGVRELVGNIAA</sequence>
<dbReference type="Gene3D" id="3.40.630.30">
    <property type="match status" value="1"/>
</dbReference>
<dbReference type="PROSITE" id="PS51186">
    <property type="entry name" value="GNAT"/>
    <property type="match status" value="1"/>
</dbReference>
<dbReference type="EMBL" id="CADCVS010000438">
    <property type="protein sequence ID" value="CAA9525959.1"/>
    <property type="molecule type" value="Genomic_DNA"/>
</dbReference>
<dbReference type="Pfam" id="PF00583">
    <property type="entry name" value="Acetyltransf_1"/>
    <property type="match status" value="1"/>
</dbReference>
<evidence type="ECO:0000259" key="1">
    <source>
        <dbReference type="PROSITE" id="PS51186"/>
    </source>
</evidence>
<protein>
    <recommendedName>
        <fullName evidence="1">N-acetyltransferase domain-containing protein</fullName>
    </recommendedName>
</protein>
<evidence type="ECO:0000313" key="2">
    <source>
        <dbReference type="EMBL" id="CAA9525959.1"/>
    </source>
</evidence>
<name>A0A6J4TMT8_9ACTN</name>
<dbReference type="SUPFAM" id="SSF55729">
    <property type="entry name" value="Acyl-CoA N-acyltransferases (Nat)"/>
    <property type="match status" value="1"/>
</dbReference>
<dbReference type="InterPro" id="IPR000182">
    <property type="entry name" value="GNAT_dom"/>
</dbReference>
<reference evidence="2" key="1">
    <citation type="submission" date="2020-02" db="EMBL/GenBank/DDBJ databases">
        <authorList>
            <person name="Meier V. D."/>
        </authorList>
    </citation>
    <scope>NUCLEOTIDE SEQUENCE</scope>
    <source>
        <strain evidence="2">AVDCRST_MAG30</strain>
    </source>
</reference>